<organism evidence="3 4">
    <name type="scientific">Exobacillus caeni</name>
    <dbReference type="NCBI Taxonomy" id="2574798"/>
    <lineage>
        <taxon>Bacteria</taxon>
        <taxon>Bacillati</taxon>
        <taxon>Bacillota</taxon>
        <taxon>Bacilli</taxon>
        <taxon>Bacillales</taxon>
        <taxon>Guptibacillaceae</taxon>
        <taxon>Exobacillus</taxon>
    </lineage>
</organism>
<keyword evidence="2" id="KW-0472">Membrane</keyword>
<name>A0A5R9EY16_9BACL</name>
<keyword evidence="2" id="KW-0812">Transmembrane</keyword>
<comment type="caution">
    <text evidence="3">The sequence shown here is derived from an EMBL/GenBank/DDBJ whole genome shotgun (WGS) entry which is preliminary data.</text>
</comment>
<accession>A0A5R9EY16</accession>
<dbReference type="AlphaFoldDB" id="A0A5R9EY16"/>
<feature type="transmembrane region" description="Helical" evidence="2">
    <location>
        <begin position="7"/>
        <end position="26"/>
    </location>
</feature>
<gene>
    <name evidence="3" type="ORF">FCL54_17545</name>
</gene>
<dbReference type="Proteomes" id="UP000308230">
    <property type="component" value="Unassembled WGS sequence"/>
</dbReference>
<proteinExistence type="predicted"/>
<evidence type="ECO:0000256" key="2">
    <source>
        <dbReference type="SAM" id="Phobius"/>
    </source>
</evidence>
<feature type="region of interest" description="Disordered" evidence="1">
    <location>
        <begin position="54"/>
        <end position="103"/>
    </location>
</feature>
<dbReference type="OrthoDB" id="9951404at2"/>
<protein>
    <submittedName>
        <fullName evidence="3">Uncharacterized protein</fullName>
    </submittedName>
</protein>
<keyword evidence="2" id="KW-1133">Transmembrane helix</keyword>
<reference evidence="3 4" key="1">
    <citation type="submission" date="2019-04" db="EMBL/GenBank/DDBJ databases">
        <title>Bacillus caeni sp. nov., a bacterium isolated from mangrove sediment.</title>
        <authorList>
            <person name="Huang H."/>
            <person name="Mo K."/>
            <person name="Hu Y."/>
        </authorList>
    </citation>
    <scope>NUCLEOTIDE SEQUENCE [LARGE SCALE GENOMIC DNA]</scope>
    <source>
        <strain evidence="3 4">HB172195</strain>
    </source>
</reference>
<keyword evidence="4" id="KW-1185">Reference proteome</keyword>
<dbReference type="EMBL" id="SWLG01000014">
    <property type="protein sequence ID" value="TLS35997.1"/>
    <property type="molecule type" value="Genomic_DNA"/>
</dbReference>
<evidence type="ECO:0000313" key="4">
    <source>
        <dbReference type="Proteomes" id="UP000308230"/>
    </source>
</evidence>
<sequence length="103" mass="11900">MNKKTTVKWFSGITTAVVAATFIGFVQNHQLTDNSNAVRGEEWSVDAEESYREASRYGNGENNQRLDGFEDHRYGEEDEYEDHEFGEGEYQGMEPSDRRTRHS</sequence>
<evidence type="ECO:0000313" key="3">
    <source>
        <dbReference type="EMBL" id="TLS35997.1"/>
    </source>
</evidence>
<dbReference type="RefSeq" id="WP_138128199.1">
    <property type="nucleotide sequence ID" value="NZ_SWLG01000014.1"/>
</dbReference>
<evidence type="ECO:0000256" key="1">
    <source>
        <dbReference type="SAM" id="MobiDB-lite"/>
    </source>
</evidence>